<gene>
    <name evidence="3" type="ORF">BO99DRAFT_189784</name>
</gene>
<dbReference type="Proteomes" id="UP000249829">
    <property type="component" value="Unassembled WGS sequence"/>
</dbReference>
<keyword evidence="2" id="KW-0472">Membrane</keyword>
<keyword evidence="2" id="KW-0812">Transmembrane</keyword>
<accession>A0A2V5H1D0</accession>
<organism evidence="3 4">
    <name type="scientific">Aspergillus violaceofuscus (strain CBS 115571)</name>
    <dbReference type="NCBI Taxonomy" id="1450538"/>
    <lineage>
        <taxon>Eukaryota</taxon>
        <taxon>Fungi</taxon>
        <taxon>Dikarya</taxon>
        <taxon>Ascomycota</taxon>
        <taxon>Pezizomycotina</taxon>
        <taxon>Eurotiomycetes</taxon>
        <taxon>Eurotiomycetidae</taxon>
        <taxon>Eurotiales</taxon>
        <taxon>Aspergillaceae</taxon>
        <taxon>Aspergillus</taxon>
    </lineage>
</organism>
<feature type="transmembrane region" description="Helical" evidence="2">
    <location>
        <begin position="50"/>
        <end position="70"/>
    </location>
</feature>
<evidence type="ECO:0000256" key="2">
    <source>
        <dbReference type="SAM" id="Phobius"/>
    </source>
</evidence>
<feature type="region of interest" description="Disordered" evidence="1">
    <location>
        <begin position="80"/>
        <end position="103"/>
    </location>
</feature>
<name>A0A2V5H1D0_ASPV1</name>
<evidence type="ECO:0000313" key="4">
    <source>
        <dbReference type="Proteomes" id="UP000249829"/>
    </source>
</evidence>
<evidence type="ECO:0000313" key="3">
    <source>
        <dbReference type="EMBL" id="PYI17739.1"/>
    </source>
</evidence>
<feature type="compositionally biased region" description="Polar residues" evidence="1">
    <location>
        <begin position="81"/>
        <end position="91"/>
    </location>
</feature>
<dbReference type="EMBL" id="KZ825153">
    <property type="protein sequence ID" value="PYI17739.1"/>
    <property type="molecule type" value="Genomic_DNA"/>
</dbReference>
<protein>
    <submittedName>
        <fullName evidence="3">Uncharacterized protein</fullName>
    </submittedName>
</protein>
<sequence>MPLSPRLRMTDQSINNLMTSIGQRKIHDRIPSCLMVVCCLGIRRLLGHLLLCDAWVILAMFCAGVFGSIAPLRRGDAQPSAARSVSNSQSRWKIRVSQPKIGG</sequence>
<keyword evidence="2" id="KW-1133">Transmembrane helix</keyword>
<keyword evidence="4" id="KW-1185">Reference proteome</keyword>
<dbReference type="AlphaFoldDB" id="A0A2V5H1D0"/>
<evidence type="ECO:0000256" key="1">
    <source>
        <dbReference type="SAM" id="MobiDB-lite"/>
    </source>
</evidence>
<proteinExistence type="predicted"/>
<reference evidence="3 4" key="1">
    <citation type="submission" date="2018-02" db="EMBL/GenBank/DDBJ databases">
        <title>The genomes of Aspergillus section Nigri reveals drivers in fungal speciation.</title>
        <authorList>
            <consortium name="DOE Joint Genome Institute"/>
            <person name="Vesth T.C."/>
            <person name="Nybo J."/>
            <person name="Theobald S."/>
            <person name="Brandl J."/>
            <person name="Frisvad J.C."/>
            <person name="Nielsen K.F."/>
            <person name="Lyhne E.K."/>
            <person name="Kogle M.E."/>
            <person name="Kuo A."/>
            <person name="Riley R."/>
            <person name="Clum A."/>
            <person name="Nolan M."/>
            <person name="Lipzen A."/>
            <person name="Salamov A."/>
            <person name="Henrissat B."/>
            <person name="Wiebenga A."/>
            <person name="De vries R.P."/>
            <person name="Grigoriev I.V."/>
            <person name="Mortensen U.H."/>
            <person name="Andersen M.R."/>
            <person name="Baker S.E."/>
        </authorList>
    </citation>
    <scope>NUCLEOTIDE SEQUENCE [LARGE SCALE GENOMIC DNA]</scope>
    <source>
        <strain evidence="3 4">CBS 115571</strain>
    </source>
</reference>